<accession>A0A8H7ETG8</accession>
<comment type="caution">
    <text evidence="2">The sequence shown here is derived from an EMBL/GenBank/DDBJ whole genome shotgun (WGS) entry which is preliminary data.</text>
</comment>
<feature type="compositionally biased region" description="Low complexity" evidence="1">
    <location>
        <begin position="47"/>
        <end position="76"/>
    </location>
</feature>
<sequence length="462" mass="52050">MDDQLSVDEISDSKISLENIIEPALPTRSPNTNSDDGDNEPLIYAARSRPSSLNSIPSRSPSNHSLASSSNAAKSSITVNRTRPSPTRKGGSPGAERAIVGQMLTSSTIFYDIPMSDAFSELLERYLPHEERPQRDMLSDTDKNKGPEVLVGLVMNNMWRSVARYARQKLVQTDPTDLEEIFQLWYTRLLALTKLGLYQLASAEFDKLGDLNRPELTYEYYPQAYPDCSGSIVPFELLVLWASLPAWLKAPLTALERISMLAIRCKKMQLKTDSALWRKREIQMYLVLATKLMEMQDFAAATSTMEMILQHYATNPNGDEDIDILSGLGRLYVQLGDIASAENIFGRIESQREVSTSTSIEEVIKINRALLLIAKGKWNQAYNVLQEVVHTNNENLLAIERLRTLTAENPTIAGACETVLMNMCTLFELRYESPTEKQIDVMKQVSRWIGDNFRAECLRLQP</sequence>
<feature type="compositionally biased region" description="Acidic residues" evidence="1">
    <location>
        <begin position="1"/>
        <end position="10"/>
    </location>
</feature>
<reference evidence="2" key="1">
    <citation type="submission" date="2020-01" db="EMBL/GenBank/DDBJ databases">
        <title>Genome Sequencing of Three Apophysomyces-Like Fungal Strains Confirms a Novel Fungal Genus in the Mucoromycota with divergent Burkholderia-like Endosymbiotic Bacteria.</title>
        <authorList>
            <person name="Stajich J.E."/>
            <person name="Macias A.M."/>
            <person name="Carter-House D."/>
            <person name="Lovett B."/>
            <person name="Kasson L.R."/>
            <person name="Berry K."/>
            <person name="Grigoriev I."/>
            <person name="Chang Y."/>
            <person name="Spatafora J."/>
            <person name="Kasson M.T."/>
        </authorList>
    </citation>
    <scope>NUCLEOTIDE SEQUENCE</scope>
    <source>
        <strain evidence="2">NRRL A-21654</strain>
    </source>
</reference>
<protein>
    <submittedName>
        <fullName evidence="2">Trafficking protein particle complex subunit 12</fullName>
    </submittedName>
</protein>
<dbReference type="PANTHER" id="PTHR21581:SF6">
    <property type="entry name" value="TRAFFICKING PROTEIN PARTICLE COMPLEX SUBUNIT 12"/>
    <property type="match status" value="1"/>
</dbReference>
<dbReference type="GO" id="GO:0005794">
    <property type="term" value="C:Golgi apparatus"/>
    <property type="evidence" value="ECO:0007669"/>
    <property type="project" value="TreeGrafter"/>
</dbReference>
<name>A0A8H7ETG8_9FUNG</name>
<proteinExistence type="predicted"/>
<dbReference type="SUPFAM" id="SSF48452">
    <property type="entry name" value="TPR-like"/>
    <property type="match status" value="1"/>
</dbReference>
<gene>
    <name evidence="2" type="primary">TRAPPC12</name>
    <name evidence="2" type="ORF">EC973_007121</name>
</gene>
<keyword evidence="3" id="KW-1185">Reference proteome</keyword>
<evidence type="ECO:0000256" key="1">
    <source>
        <dbReference type="SAM" id="MobiDB-lite"/>
    </source>
</evidence>
<dbReference type="GO" id="GO:0030008">
    <property type="term" value="C:TRAPP complex"/>
    <property type="evidence" value="ECO:0007669"/>
    <property type="project" value="TreeGrafter"/>
</dbReference>
<dbReference type="EMBL" id="JABAYA010000005">
    <property type="protein sequence ID" value="KAF7732016.1"/>
    <property type="molecule type" value="Genomic_DNA"/>
</dbReference>
<dbReference type="AlphaFoldDB" id="A0A8H7ETG8"/>
<feature type="region of interest" description="Disordered" evidence="1">
    <location>
        <begin position="1"/>
        <end position="97"/>
    </location>
</feature>
<organism evidence="2 3">
    <name type="scientific">Apophysomyces ossiformis</name>
    <dbReference type="NCBI Taxonomy" id="679940"/>
    <lineage>
        <taxon>Eukaryota</taxon>
        <taxon>Fungi</taxon>
        <taxon>Fungi incertae sedis</taxon>
        <taxon>Mucoromycota</taxon>
        <taxon>Mucoromycotina</taxon>
        <taxon>Mucoromycetes</taxon>
        <taxon>Mucorales</taxon>
        <taxon>Mucorineae</taxon>
        <taxon>Mucoraceae</taxon>
        <taxon>Apophysomyces</taxon>
    </lineage>
</organism>
<dbReference type="OrthoDB" id="428342at2759"/>
<dbReference type="Gene3D" id="1.25.40.10">
    <property type="entry name" value="Tetratricopeptide repeat domain"/>
    <property type="match status" value="1"/>
</dbReference>
<evidence type="ECO:0000313" key="3">
    <source>
        <dbReference type="Proteomes" id="UP000605846"/>
    </source>
</evidence>
<dbReference type="Proteomes" id="UP000605846">
    <property type="component" value="Unassembled WGS sequence"/>
</dbReference>
<dbReference type="InterPro" id="IPR011990">
    <property type="entry name" value="TPR-like_helical_dom_sf"/>
</dbReference>
<evidence type="ECO:0000313" key="2">
    <source>
        <dbReference type="EMBL" id="KAF7732016.1"/>
    </source>
</evidence>
<dbReference type="PANTHER" id="PTHR21581">
    <property type="entry name" value="D-ALANYL-D-ALANINE CARBOXYPEPTIDASE"/>
    <property type="match status" value="1"/>
</dbReference>